<protein>
    <submittedName>
        <fullName evidence="3">Uncharacterized protein</fullName>
    </submittedName>
</protein>
<feature type="transmembrane region" description="Helical" evidence="2">
    <location>
        <begin position="56"/>
        <end position="75"/>
    </location>
</feature>
<dbReference type="Proteomes" id="UP000737018">
    <property type="component" value="Unassembled WGS sequence"/>
</dbReference>
<feature type="region of interest" description="Disordered" evidence="1">
    <location>
        <begin position="320"/>
        <end position="339"/>
    </location>
</feature>
<gene>
    <name evidence="3" type="ORF">CMV_015211</name>
</gene>
<feature type="transmembrane region" description="Helical" evidence="2">
    <location>
        <begin position="136"/>
        <end position="158"/>
    </location>
</feature>
<evidence type="ECO:0000313" key="3">
    <source>
        <dbReference type="EMBL" id="KAF3960034.1"/>
    </source>
</evidence>
<name>A0A8J4RA04_9ROSI</name>
<dbReference type="PANTHER" id="PTHR34116">
    <property type="entry name" value="PLASMINOGEN ACTIVATOR INHIBITOR"/>
    <property type="match status" value="1"/>
</dbReference>
<feature type="compositionally biased region" description="Polar residues" evidence="1">
    <location>
        <begin position="327"/>
        <end position="339"/>
    </location>
</feature>
<feature type="transmembrane region" description="Helical" evidence="2">
    <location>
        <begin position="96"/>
        <end position="116"/>
    </location>
</feature>
<reference evidence="3" key="1">
    <citation type="submission" date="2020-03" db="EMBL/GenBank/DDBJ databases">
        <title>Castanea mollissima Vanexum genome sequencing.</title>
        <authorList>
            <person name="Staton M."/>
        </authorList>
    </citation>
    <scope>NUCLEOTIDE SEQUENCE</scope>
    <source>
        <tissue evidence="3">Leaf</tissue>
    </source>
</reference>
<comment type="caution">
    <text evidence="3">The sequence shown here is derived from an EMBL/GenBank/DDBJ whole genome shotgun (WGS) entry which is preliminary data.</text>
</comment>
<feature type="transmembrane region" description="Helical" evidence="2">
    <location>
        <begin position="229"/>
        <end position="251"/>
    </location>
</feature>
<keyword evidence="4" id="KW-1185">Reference proteome</keyword>
<organism evidence="3 4">
    <name type="scientific">Castanea mollissima</name>
    <name type="common">Chinese chestnut</name>
    <dbReference type="NCBI Taxonomy" id="60419"/>
    <lineage>
        <taxon>Eukaryota</taxon>
        <taxon>Viridiplantae</taxon>
        <taxon>Streptophyta</taxon>
        <taxon>Embryophyta</taxon>
        <taxon>Tracheophyta</taxon>
        <taxon>Spermatophyta</taxon>
        <taxon>Magnoliopsida</taxon>
        <taxon>eudicotyledons</taxon>
        <taxon>Gunneridae</taxon>
        <taxon>Pentapetalae</taxon>
        <taxon>rosids</taxon>
        <taxon>fabids</taxon>
        <taxon>Fagales</taxon>
        <taxon>Fagaceae</taxon>
        <taxon>Castanea</taxon>
    </lineage>
</organism>
<dbReference type="PANTHER" id="PTHR34116:SF2">
    <property type="entry name" value="THH1_TOM1_TOM3 DOMAIN-CONTAINING PROTEIN"/>
    <property type="match status" value="1"/>
</dbReference>
<evidence type="ECO:0000313" key="4">
    <source>
        <dbReference type="Proteomes" id="UP000737018"/>
    </source>
</evidence>
<dbReference type="OrthoDB" id="1869454at2759"/>
<proteinExistence type="predicted"/>
<feature type="region of interest" description="Disordered" evidence="1">
    <location>
        <begin position="363"/>
        <end position="391"/>
    </location>
</feature>
<keyword evidence="2" id="KW-1133">Transmembrane helix</keyword>
<accession>A0A8J4RA04</accession>
<feature type="transmembrane region" description="Helical" evidence="2">
    <location>
        <begin position="258"/>
        <end position="283"/>
    </location>
</feature>
<keyword evidence="2" id="KW-0812">Transmembrane</keyword>
<evidence type="ECO:0000256" key="2">
    <source>
        <dbReference type="SAM" id="Phobius"/>
    </source>
</evidence>
<dbReference type="EMBL" id="JRKL02002191">
    <property type="protein sequence ID" value="KAF3960034.1"/>
    <property type="molecule type" value="Genomic_DNA"/>
</dbReference>
<evidence type="ECO:0000256" key="1">
    <source>
        <dbReference type="SAM" id="MobiDB-lite"/>
    </source>
</evidence>
<sequence length="391" mass="43928">MNTGKEGNTYATRGFFVSMLAESMRGSCASGNAPDEIFCRCIRQGYNQLSYFSGPWIIRITFILFAIWWGFGEVIRLSLLRRAINLKWQETVCKCYIVSNLGFAEPCLFLTLVFLLRAPLQKMELGILSRSWNGKTAGYIILYCLPMFLLQLFVILILPQLHRESQRKLPSYFTAATERVDNITICTYPLLSTIFLGIFAMILTAYLFWLGSRILKLVINKGLQKRVYMLIFSVSSFLPLRVLLLGLSVLVKPDPILFQVLVLLAFLALLCCAGVCICMLVYYPVADSLALGNLQDIEARRRVDDDHNDTISLIANQSHLEEESGRISPSRNSDASTKRGSISFRTFERDGTSMGTFVELSLFSPSRDATPPGSPPLLGWPMRPPTQVLGP</sequence>
<keyword evidence="2" id="KW-0472">Membrane</keyword>
<feature type="transmembrane region" description="Helical" evidence="2">
    <location>
        <begin position="188"/>
        <end position="209"/>
    </location>
</feature>
<dbReference type="AlphaFoldDB" id="A0A8J4RA04"/>